<dbReference type="EMBL" id="JACHGV010000023">
    <property type="protein sequence ID" value="MBB6081859.1"/>
    <property type="molecule type" value="Genomic_DNA"/>
</dbReference>
<evidence type="ECO:0000313" key="1">
    <source>
        <dbReference type="EMBL" id="MBB6081859.1"/>
    </source>
</evidence>
<comment type="caution">
    <text evidence="1">The sequence shown here is derived from an EMBL/GenBank/DDBJ whole genome shotgun (WGS) entry which is preliminary data.</text>
</comment>
<reference evidence="1 2" key="1">
    <citation type="submission" date="2020-08" db="EMBL/GenBank/DDBJ databases">
        <title>Genomic Encyclopedia of Type Strains, Phase IV (KMG-IV): sequencing the most valuable type-strain genomes for metagenomic binning, comparative biology and taxonomic classification.</title>
        <authorList>
            <person name="Goeker M."/>
        </authorList>
    </citation>
    <scope>NUCLEOTIDE SEQUENCE [LARGE SCALE GENOMIC DNA]</scope>
    <source>
        <strain evidence="1 2">DSM 43350</strain>
    </source>
</reference>
<organism evidence="1 2">
    <name type="scientific">Streptomyces paradoxus</name>
    <dbReference type="NCBI Taxonomy" id="66375"/>
    <lineage>
        <taxon>Bacteria</taxon>
        <taxon>Bacillati</taxon>
        <taxon>Actinomycetota</taxon>
        <taxon>Actinomycetes</taxon>
        <taxon>Kitasatosporales</taxon>
        <taxon>Streptomycetaceae</taxon>
        <taxon>Streptomyces</taxon>
    </lineage>
</organism>
<protein>
    <recommendedName>
        <fullName evidence="3">Core-binding (CB) domain-containing protein</fullName>
    </recommendedName>
</protein>
<keyword evidence="2" id="KW-1185">Reference proteome</keyword>
<proteinExistence type="predicted"/>
<accession>A0A7W9WLZ1</accession>
<sequence length="593" mass="65715">MSPTGRRAPLPPSDYRRREIVDESGLVVRPVGQGGEDLGTYDYSVLPGPETLRREVAAAFARRANAHWDSAQSCTSYDRSVRHFLRSMAAVEPPVGSLSEITPEVWKAWAEAPGGFVRAKHMGVLLRQAPGVSQAVVAQMSKRRRQVVARPKKSLSSAEMKRVRSAAAHTVRRAERRISGNLALLERWRAGELEGHLDARWGELLDHLARSGDLPRVPSGFVRNWVQVECRRRIGAWSLQPAVTQLFPSVSEKAAAAVLLICHEGWNLSVLQKLTVPSQWPNADGDDAHPAIHRVDTDKPRRARLRHSSSNLVDVGEDSPGEAMRQIIAMTEQARRTLALLGRPSDLLLWSRSARHPMFSNATVGLRDAIDAWAREALPDLPTGLNGRLLRHTAQVLHGRPRHNTRAVQDQHYLRRDEQVIADSRDVVASGLEDAVRHARATVQMRMIAAQGTDGHDDARVIAERTGLPLDVARQVASGDLDTAVGACEDVEHSPLSGGSLCRVSFLLCFACPNAVATARHLPRIVYLIQALESLRSVSPAAVWKADWEAHHRRVSDLLDQHTDPRQHPALLARLTGTEWDLIDRLLERRLDP</sequence>
<evidence type="ECO:0008006" key="3">
    <source>
        <dbReference type="Google" id="ProtNLM"/>
    </source>
</evidence>
<dbReference type="RefSeq" id="WP_184567978.1">
    <property type="nucleotide sequence ID" value="NZ_BAAARS010000012.1"/>
</dbReference>
<dbReference type="Proteomes" id="UP000591537">
    <property type="component" value="Unassembled WGS sequence"/>
</dbReference>
<name>A0A7W9WLZ1_9ACTN</name>
<dbReference type="AlphaFoldDB" id="A0A7W9WLZ1"/>
<gene>
    <name evidence="1" type="ORF">HNR57_007822</name>
</gene>
<evidence type="ECO:0000313" key="2">
    <source>
        <dbReference type="Proteomes" id="UP000591537"/>
    </source>
</evidence>